<keyword evidence="5" id="KW-0732">Signal</keyword>
<dbReference type="GO" id="GO:0005576">
    <property type="term" value="C:extracellular region"/>
    <property type="evidence" value="ECO:0007669"/>
    <property type="project" value="UniProtKB-SubCell"/>
</dbReference>
<accession>A0A9W7D0P8</accession>
<comment type="subcellular location">
    <subcellularLocation>
        <location evidence="1">Host cell</location>
    </subcellularLocation>
    <subcellularLocation>
        <location evidence="2 7">Secreted</location>
    </subcellularLocation>
</comment>
<comment type="caution">
    <text evidence="9">The sequence shown here is derived from an EMBL/GenBank/DDBJ whole genome shotgun (WGS) entry which is preliminary data.</text>
</comment>
<evidence type="ECO:0000256" key="6">
    <source>
        <dbReference type="ARBA" id="ARBA00023026"/>
    </source>
</evidence>
<keyword evidence="4 7" id="KW-0964">Secreted</keyword>
<gene>
    <name evidence="9" type="ORF">Pfra01_002032900</name>
</gene>
<dbReference type="GO" id="GO:0043657">
    <property type="term" value="C:host cell"/>
    <property type="evidence" value="ECO:0007669"/>
    <property type="project" value="UniProtKB-SubCell"/>
</dbReference>
<dbReference type="Proteomes" id="UP001165121">
    <property type="component" value="Unassembled WGS sequence"/>
</dbReference>
<dbReference type="OrthoDB" id="114717at2759"/>
<keyword evidence="10" id="KW-1185">Reference proteome</keyword>
<comment type="similarity">
    <text evidence="3 7">Belongs to the RxLR effector family.</text>
</comment>
<evidence type="ECO:0000256" key="3">
    <source>
        <dbReference type="ARBA" id="ARBA00010400"/>
    </source>
</evidence>
<protein>
    <recommendedName>
        <fullName evidence="7">RxLR effector protein</fullName>
    </recommendedName>
</protein>
<dbReference type="InterPro" id="IPR031825">
    <property type="entry name" value="RXLR"/>
</dbReference>
<name>A0A9W7D0P8_9STRA</name>
<evidence type="ECO:0000259" key="8">
    <source>
        <dbReference type="Pfam" id="PF22748"/>
    </source>
</evidence>
<dbReference type="EMBL" id="BSXT01002774">
    <property type="protein sequence ID" value="GMF50775.1"/>
    <property type="molecule type" value="Genomic_DNA"/>
</dbReference>
<evidence type="ECO:0000313" key="9">
    <source>
        <dbReference type="EMBL" id="GMF50775.1"/>
    </source>
</evidence>
<evidence type="ECO:0000256" key="4">
    <source>
        <dbReference type="ARBA" id="ARBA00022525"/>
    </source>
</evidence>
<evidence type="ECO:0000256" key="7">
    <source>
        <dbReference type="RuleBase" id="RU367124"/>
    </source>
</evidence>
<dbReference type="InterPro" id="IPR054463">
    <property type="entry name" value="PexRD54_WY"/>
</dbReference>
<dbReference type="AlphaFoldDB" id="A0A9W7D0P8"/>
<sequence>MVNLLSKPNGGAHPEIILVNQLIVDRNRALAPNSRCLLRITFVFEFQLHWHSSTMRGHHIVLLIATSLLASANAAPEFNINSPAFNPSLTAAHQDVSAQRLLRVHYTGEAKNNEERGISTFVEKAKSVLSSSKISEKTLERWVRNKKSPGDALIRLKLHKTGGKLFENPQFNTWVTIVKRTNPHNPEAAMISALMGRYSDDVLSQAIIAAKKVPGTKDLASKLQIEQTVAWLKKGKSSDDVFNFFQLKTAGKQIFDNPQFTVWTKYVDDLSKNDADKAGLTMLSTLGAHYSDDVITEIDTTCQEGPIDGKYCDETGECAAIILAVQEQDPP</sequence>
<keyword evidence="6" id="KW-0843">Virulence</keyword>
<proteinExistence type="inferred from homology"/>
<evidence type="ECO:0000256" key="1">
    <source>
        <dbReference type="ARBA" id="ARBA00004340"/>
    </source>
</evidence>
<organism evidence="9 10">
    <name type="scientific">Phytophthora fragariaefolia</name>
    <dbReference type="NCBI Taxonomy" id="1490495"/>
    <lineage>
        <taxon>Eukaryota</taxon>
        <taxon>Sar</taxon>
        <taxon>Stramenopiles</taxon>
        <taxon>Oomycota</taxon>
        <taxon>Peronosporomycetes</taxon>
        <taxon>Peronosporales</taxon>
        <taxon>Peronosporaceae</taxon>
        <taxon>Phytophthora</taxon>
    </lineage>
</organism>
<comment type="function">
    <text evidence="7">Effector that suppresses plant defense responses during pathogen infection.</text>
</comment>
<evidence type="ECO:0000256" key="2">
    <source>
        <dbReference type="ARBA" id="ARBA00004613"/>
    </source>
</evidence>
<dbReference type="Pfam" id="PF16810">
    <property type="entry name" value="RXLR"/>
    <property type="match status" value="1"/>
</dbReference>
<comment type="domain">
    <text evidence="7">The RxLR-dEER motif acts to carry the protein into the host cell cytoplasm through binding to cell surface phosphatidylinositol-3-phosphate.</text>
</comment>
<reference evidence="9" key="1">
    <citation type="submission" date="2023-04" db="EMBL/GenBank/DDBJ databases">
        <title>Phytophthora fragariaefolia NBRC 109709.</title>
        <authorList>
            <person name="Ichikawa N."/>
            <person name="Sato H."/>
            <person name="Tonouchi N."/>
        </authorList>
    </citation>
    <scope>NUCLEOTIDE SEQUENCE</scope>
    <source>
        <strain evidence="9">NBRC 109709</strain>
    </source>
</reference>
<dbReference type="Pfam" id="PF22748">
    <property type="entry name" value="PexRD54_WY"/>
    <property type="match status" value="1"/>
</dbReference>
<feature type="domain" description="RxLR effector PexRD54 WY" evidence="8">
    <location>
        <begin position="227"/>
        <end position="267"/>
    </location>
</feature>
<evidence type="ECO:0000256" key="5">
    <source>
        <dbReference type="ARBA" id="ARBA00022729"/>
    </source>
</evidence>
<evidence type="ECO:0000313" key="10">
    <source>
        <dbReference type="Proteomes" id="UP001165121"/>
    </source>
</evidence>